<evidence type="ECO:0008006" key="3">
    <source>
        <dbReference type="Google" id="ProtNLM"/>
    </source>
</evidence>
<gene>
    <name evidence="1" type="ORF">HY076_03325</name>
</gene>
<comment type="caution">
    <text evidence="1">The sequence shown here is derived from an EMBL/GenBank/DDBJ whole genome shotgun (WGS) entry which is preliminary data.</text>
</comment>
<evidence type="ECO:0000313" key="1">
    <source>
        <dbReference type="EMBL" id="MBI3539285.1"/>
    </source>
</evidence>
<dbReference type="AlphaFoldDB" id="A0A9D6QJI2"/>
<proteinExistence type="predicted"/>
<dbReference type="EMBL" id="JACQAY010000098">
    <property type="protein sequence ID" value="MBI3539285.1"/>
    <property type="molecule type" value="Genomic_DNA"/>
</dbReference>
<evidence type="ECO:0000313" key="2">
    <source>
        <dbReference type="Proteomes" id="UP000807850"/>
    </source>
</evidence>
<protein>
    <recommendedName>
        <fullName evidence="3">NAD(P)-dependent oxidoreductase</fullName>
    </recommendedName>
</protein>
<name>A0A9D6QJI2_UNCEI</name>
<reference evidence="1" key="1">
    <citation type="submission" date="2020-07" db="EMBL/GenBank/DDBJ databases">
        <title>Huge and variable diversity of episymbiotic CPR bacteria and DPANN archaea in groundwater ecosystems.</title>
        <authorList>
            <person name="He C.Y."/>
            <person name="Keren R."/>
            <person name="Whittaker M."/>
            <person name="Farag I.F."/>
            <person name="Doudna J."/>
            <person name="Cate J.H.D."/>
            <person name="Banfield J.F."/>
        </authorList>
    </citation>
    <scope>NUCLEOTIDE SEQUENCE</scope>
    <source>
        <strain evidence="1">NC_groundwater_928_Pr1_S-0.2um_72_17</strain>
    </source>
</reference>
<sequence>RVLERARLAPLRREQYEIADRDYVLDWSAARAIGWTPRATGIEAALAGFRAYRAARGATSAAR</sequence>
<dbReference type="Proteomes" id="UP000807850">
    <property type="component" value="Unassembled WGS sequence"/>
</dbReference>
<organism evidence="1 2">
    <name type="scientific">Eiseniibacteriota bacterium</name>
    <dbReference type="NCBI Taxonomy" id="2212470"/>
    <lineage>
        <taxon>Bacteria</taxon>
        <taxon>Candidatus Eiseniibacteriota</taxon>
    </lineage>
</organism>
<feature type="non-terminal residue" evidence="1">
    <location>
        <position position="1"/>
    </location>
</feature>
<accession>A0A9D6QJI2</accession>